<dbReference type="Proteomes" id="UP000244336">
    <property type="component" value="Chromosome 5"/>
</dbReference>
<dbReference type="STRING" id="1504633.A0A2T7DP91"/>
<accession>A0A2T7DP91</accession>
<feature type="domain" description="F-box" evidence="2">
    <location>
        <begin position="21"/>
        <end position="55"/>
    </location>
</feature>
<evidence type="ECO:0000259" key="2">
    <source>
        <dbReference type="Pfam" id="PF00646"/>
    </source>
</evidence>
<dbReference type="InterPro" id="IPR036047">
    <property type="entry name" value="F-box-like_dom_sf"/>
</dbReference>
<dbReference type="SUPFAM" id="SSF81383">
    <property type="entry name" value="F-box domain"/>
    <property type="match status" value="1"/>
</dbReference>
<dbReference type="SUPFAM" id="SSF52047">
    <property type="entry name" value="RNI-like"/>
    <property type="match status" value="1"/>
</dbReference>
<evidence type="ECO:0000313" key="4">
    <source>
        <dbReference type="EMBL" id="PUZ57403.1"/>
    </source>
</evidence>
<dbReference type="EMBL" id="CM009753">
    <property type="protein sequence ID" value="PUZ57403.1"/>
    <property type="molecule type" value="Genomic_DNA"/>
</dbReference>
<dbReference type="Pfam" id="PF24758">
    <property type="entry name" value="LRR_At5g56370"/>
    <property type="match status" value="1"/>
</dbReference>
<name>A0A2T7DP91_9POAL</name>
<dbReference type="Pfam" id="PF00646">
    <property type="entry name" value="F-box"/>
    <property type="match status" value="1"/>
</dbReference>
<dbReference type="InterPro" id="IPR001810">
    <property type="entry name" value="F-box_dom"/>
</dbReference>
<dbReference type="CDD" id="cd22160">
    <property type="entry name" value="F-box_AtFBL13-like"/>
    <property type="match status" value="1"/>
</dbReference>
<evidence type="ECO:0000313" key="5">
    <source>
        <dbReference type="Proteomes" id="UP000244336"/>
    </source>
</evidence>
<dbReference type="PANTHER" id="PTHR34145:SF65">
    <property type="entry name" value="FBD DOMAIN-CONTAINING PROTEIN"/>
    <property type="match status" value="1"/>
</dbReference>
<sequence>MESRHTSKRGAMAAAAAEDRLSGLPDDLLHSILRGLPLKHAARTSALSRRWARQWLRALASSPAIDFTDRGFARGQPPARAAATVSRWLGLHAEYGAPLDVFRVALGSDDAASSFGRDVVGWVAAAVARGARDVEMDLAQRQGADNDHGSSTFLELPGDLFLAKNALERLALGGFGLRAVPPGAAGLAGLRSLSLSHADVTDQAVQAVVSNCVALESLSLRRCRHLTSVRIAGEKLRVLELVRCPAVRRLQVAAPALESFAFHGDIVCSSDPDEDDAAAVHFGATPALLDAYLSHLGSGDYDDDRHDFAYSNFLECIAHANILTLCSVGLLHIDVSRGFAIGFDAPNLQELQLLMPSLGDDDVERVSACFEFIVFPILDRLFIRLLAGEPPDASGAAASPAAGEDEPDIVPNVDILLDHLTLIKVVNIRGTRCELRLLRFLMNRAPALEQLLLVTVEEEGALGDEEMNAIQMRVSAMRTASPEARVTVCRPGEDGSRNPAHTKFYHEWE</sequence>
<dbReference type="AlphaFoldDB" id="A0A2T7DP91"/>
<feature type="region of interest" description="Disordered" evidence="1">
    <location>
        <begin position="489"/>
        <end position="509"/>
    </location>
</feature>
<dbReference type="Gene3D" id="3.80.10.10">
    <property type="entry name" value="Ribonuclease Inhibitor"/>
    <property type="match status" value="1"/>
</dbReference>
<proteinExistence type="predicted"/>
<reference evidence="4 5" key="1">
    <citation type="submission" date="2018-04" db="EMBL/GenBank/DDBJ databases">
        <title>WGS assembly of Panicum hallii var. hallii HAL2.</title>
        <authorList>
            <person name="Lovell J."/>
            <person name="Jenkins J."/>
            <person name="Lowry D."/>
            <person name="Mamidi S."/>
            <person name="Sreedasyam A."/>
            <person name="Weng X."/>
            <person name="Barry K."/>
            <person name="Bonette J."/>
            <person name="Campitelli B."/>
            <person name="Daum C."/>
            <person name="Gordon S."/>
            <person name="Gould B."/>
            <person name="Lipzen A."/>
            <person name="MacQueen A."/>
            <person name="Palacio-Mejia J."/>
            <person name="Plott C."/>
            <person name="Shakirov E."/>
            <person name="Shu S."/>
            <person name="Yoshinaga Y."/>
            <person name="Zane M."/>
            <person name="Rokhsar D."/>
            <person name="Grimwood J."/>
            <person name="Schmutz J."/>
            <person name="Juenger T."/>
        </authorList>
    </citation>
    <scope>NUCLEOTIDE SEQUENCE [LARGE SCALE GENOMIC DNA]</scope>
    <source>
        <strain evidence="5">cv. HAL2</strain>
    </source>
</reference>
<dbReference type="InterPro" id="IPR053772">
    <property type="entry name" value="At1g61320/At1g61330-like"/>
</dbReference>
<feature type="domain" description="F-box/LRR-repeat protein 15/At3g58940/PEG3-like LRR" evidence="3">
    <location>
        <begin position="121"/>
        <end position="271"/>
    </location>
</feature>
<organism evidence="4 5">
    <name type="scientific">Panicum hallii var. hallii</name>
    <dbReference type="NCBI Taxonomy" id="1504633"/>
    <lineage>
        <taxon>Eukaryota</taxon>
        <taxon>Viridiplantae</taxon>
        <taxon>Streptophyta</taxon>
        <taxon>Embryophyta</taxon>
        <taxon>Tracheophyta</taxon>
        <taxon>Spermatophyta</taxon>
        <taxon>Magnoliopsida</taxon>
        <taxon>Liliopsida</taxon>
        <taxon>Poales</taxon>
        <taxon>Poaceae</taxon>
        <taxon>PACMAD clade</taxon>
        <taxon>Panicoideae</taxon>
        <taxon>Panicodae</taxon>
        <taxon>Paniceae</taxon>
        <taxon>Panicinae</taxon>
        <taxon>Panicum</taxon>
        <taxon>Panicum sect. Panicum</taxon>
    </lineage>
</organism>
<dbReference type="InterPro" id="IPR032675">
    <property type="entry name" value="LRR_dom_sf"/>
</dbReference>
<dbReference type="PANTHER" id="PTHR34145">
    <property type="entry name" value="OS02G0105600 PROTEIN"/>
    <property type="match status" value="1"/>
</dbReference>
<dbReference type="OrthoDB" id="673865at2759"/>
<evidence type="ECO:0000256" key="1">
    <source>
        <dbReference type="SAM" id="MobiDB-lite"/>
    </source>
</evidence>
<dbReference type="InterPro" id="IPR053781">
    <property type="entry name" value="F-box_AtFBL13-like"/>
</dbReference>
<protein>
    <submittedName>
        <fullName evidence="4">Uncharacterized protein</fullName>
    </submittedName>
</protein>
<dbReference type="InterPro" id="IPR055411">
    <property type="entry name" value="LRR_FXL15/At3g58940/PEG3-like"/>
</dbReference>
<keyword evidence="5" id="KW-1185">Reference proteome</keyword>
<gene>
    <name evidence="4" type="ORF">GQ55_5G427800</name>
</gene>
<evidence type="ECO:0000259" key="3">
    <source>
        <dbReference type="Pfam" id="PF24758"/>
    </source>
</evidence>
<dbReference type="Gramene" id="PUZ57403">
    <property type="protein sequence ID" value="PUZ57403"/>
    <property type="gene ID" value="GQ55_5G427800"/>
</dbReference>